<dbReference type="RefSeq" id="WP_097010237.1">
    <property type="nucleotide sequence ID" value="NZ_LT907975.1"/>
</dbReference>
<dbReference type="OrthoDB" id="5432305at2"/>
<organism evidence="1 2">
    <name type="scientific">Pseudodesulfovibrio profundus</name>
    <dbReference type="NCBI Taxonomy" id="57320"/>
    <lineage>
        <taxon>Bacteria</taxon>
        <taxon>Pseudomonadati</taxon>
        <taxon>Thermodesulfobacteriota</taxon>
        <taxon>Desulfovibrionia</taxon>
        <taxon>Desulfovibrionales</taxon>
        <taxon>Desulfovibrionaceae</taxon>
    </lineage>
</organism>
<dbReference type="InterPro" id="IPR029032">
    <property type="entry name" value="AhpD-like"/>
</dbReference>
<dbReference type="AlphaFoldDB" id="A0A2C8F316"/>
<name>A0A2C8F316_9BACT</name>
<keyword evidence="2" id="KW-1185">Reference proteome</keyword>
<accession>A0A2C8F316</accession>
<evidence type="ECO:0000313" key="2">
    <source>
        <dbReference type="Proteomes" id="UP000219215"/>
    </source>
</evidence>
<gene>
    <name evidence="1" type="ORF">DPRO_0019</name>
</gene>
<reference evidence="2" key="1">
    <citation type="submission" date="2017-09" db="EMBL/GenBank/DDBJ databases">
        <authorList>
            <person name="Regsiter A."/>
            <person name="William W."/>
        </authorList>
    </citation>
    <scope>NUCLEOTIDE SEQUENCE [LARGE SCALE GENOMIC DNA]</scope>
    <source>
        <strain evidence="2">500-1</strain>
    </source>
</reference>
<proteinExistence type="predicted"/>
<dbReference type="SUPFAM" id="SSF69118">
    <property type="entry name" value="AhpD-like"/>
    <property type="match status" value="1"/>
</dbReference>
<evidence type="ECO:0008006" key="3">
    <source>
        <dbReference type="Google" id="ProtNLM"/>
    </source>
</evidence>
<dbReference type="EMBL" id="LT907975">
    <property type="protein sequence ID" value="SOB56896.1"/>
    <property type="molecule type" value="Genomic_DNA"/>
</dbReference>
<protein>
    <recommendedName>
        <fullName evidence="3">Carboxymuconolactone decarboxylase-like domain-containing protein</fullName>
    </recommendedName>
</protein>
<dbReference type="Gene3D" id="1.20.1290.10">
    <property type="entry name" value="AhpD-like"/>
    <property type="match status" value="1"/>
</dbReference>
<sequence length="170" mass="18816">MFLLNSVPPESAKDLIADVYGIFPKSMGVPDSVQLYSTSPQLLRCQGEIVKHFVTQEELDFHLLAAIRYLAAEHYCHAYCLNLNSTLLQRSGMSSDDMACLKNSPEDFFGPKEAALLRLVLDALSSPDEVDQPRIDELEAMGWSHTAIFDAVAQASQMGAASLLFRTFTK</sequence>
<evidence type="ECO:0000313" key="1">
    <source>
        <dbReference type="EMBL" id="SOB56896.1"/>
    </source>
</evidence>
<dbReference type="Proteomes" id="UP000219215">
    <property type="component" value="Chromosome DPRO"/>
</dbReference>
<dbReference type="KEGG" id="pprf:DPRO_0019"/>